<dbReference type="AlphaFoldDB" id="A0A366H4C2"/>
<organism evidence="2 3">
    <name type="scientific">Roseimicrobium gellanilyticum</name>
    <dbReference type="NCBI Taxonomy" id="748857"/>
    <lineage>
        <taxon>Bacteria</taxon>
        <taxon>Pseudomonadati</taxon>
        <taxon>Verrucomicrobiota</taxon>
        <taxon>Verrucomicrobiia</taxon>
        <taxon>Verrucomicrobiales</taxon>
        <taxon>Verrucomicrobiaceae</taxon>
        <taxon>Roseimicrobium</taxon>
    </lineage>
</organism>
<keyword evidence="1" id="KW-0732">Signal</keyword>
<dbReference type="Proteomes" id="UP000253426">
    <property type="component" value="Unassembled WGS sequence"/>
</dbReference>
<proteinExistence type="predicted"/>
<dbReference type="PROSITE" id="PS51257">
    <property type="entry name" value="PROKAR_LIPOPROTEIN"/>
    <property type="match status" value="1"/>
</dbReference>
<evidence type="ECO:0000313" key="3">
    <source>
        <dbReference type="Proteomes" id="UP000253426"/>
    </source>
</evidence>
<protein>
    <submittedName>
        <fullName evidence="2">Uncharacterized protein</fullName>
    </submittedName>
</protein>
<dbReference type="EMBL" id="QNRR01000015">
    <property type="protein sequence ID" value="RBP36865.1"/>
    <property type="molecule type" value="Genomic_DNA"/>
</dbReference>
<name>A0A366H4C2_9BACT</name>
<accession>A0A366H4C2</accession>
<evidence type="ECO:0000256" key="1">
    <source>
        <dbReference type="SAM" id="SignalP"/>
    </source>
</evidence>
<dbReference type="RefSeq" id="WP_113961651.1">
    <property type="nucleotide sequence ID" value="NZ_QNRR01000015.1"/>
</dbReference>
<sequence>MKTHVLQSRSAAPLMLVITACLWVCMSLLSPCAAADPARNFWYTVTISKVNTTESFTGSSDLSPEEFAVRVAGSTPVLLENLRVEALIPGDDAVKWHAVVENPNVYLMPRAVLFFQELRRDPLLERPVTPATFRSVR</sequence>
<keyword evidence="3" id="KW-1185">Reference proteome</keyword>
<reference evidence="2 3" key="1">
    <citation type="submission" date="2018-06" db="EMBL/GenBank/DDBJ databases">
        <title>Genomic Encyclopedia of Type Strains, Phase IV (KMG-IV): sequencing the most valuable type-strain genomes for metagenomic binning, comparative biology and taxonomic classification.</title>
        <authorList>
            <person name="Goeker M."/>
        </authorList>
    </citation>
    <scope>NUCLEOTIDE SEQUENCE [LARGE SCALE GENOMIC DNA]</scope>
    <source>
        <strain evidence="2 3">DSM 25532</strain>
    </source>
</reference>
<evidence type="ECO:0000313" key="2">
    <source>
        <dbReference type="EMBL" id="RBP36865.1"/>
    </source>
</evidence>
<feature type="signal peptide" evidence="1">
    <location>
        <begin position="1"/>
        <end position="35"/>
    </location>
</feature>
<feature type="chain" id="PRO_5016735075" evidence="1">
    <location>
        <begin position="36"/>
        <end position="137"/>
    </location>
</feature>
<gene>
    <name evidence="2" type="ORF">DES53_1156</name>
</gene>
<comment type="caution">
    <text evidence="2">The sequence shown here is derived from an EMBL/GenBank/DDBJ whole genome shotgun (WGS) entry which is preliminary data.</text>
</comment>